<protein>
    <recommendedName>
        <fullName evidence="4">Helix-turn-helix domain-containing protein</fullName>
    </recommendedName>
</protein>
<gene>
    <name evidence="2" type="ORF">CFL01nite_12220</name>
</gene>
<organism evidence="2 3">
    <name type="scientific">Corynebacterium flavescens</name>
    <dbReference type="NCBI Taxonomy" id="28028"/>
    <lineage>
        <taxon>Bacteria</taxon>
        <taxon>Bacillati</taxon>
        <taxon>Actinomycetota</taxon>
        <taxon>Actinomycetes</taxon>
        <taxon>Mycobacteriales</taxon>
        <taxon>Corynebacteriaceae</taxon>
        <taxon>Corynebacterium</taxon>
    </lineage>
</organism>
<accession>A0AB73B744</accession>
<dbReference type="EMBL" id="BJNB01000016">
    <property type="protein sequence ID" value="GEB97727.1"/>
    <property type="molecule type" value="Genomic_DNA"/>
</dbReference>
<proteinExistence type="predicted"/>
<feature type="region of interest" description="Disordered" evidence="1">
    <location>
        <begin position="103"/>
        <end position="174"/>
    </location>
</feature>
<sequence length="288" mass="31589">MSLAATSWALRQAPLKRDASQCRNRLVLVALADRFNDDTGVCWPSIGSIADDVGVSVRTVQKAINTLEEAGLIYRGDPYWVQHLPAGKRPTVWVLNLEMVKPRKPPKSDTNFTSGVNTPSPVNTPTGVNTPSPHGVNTSSGGGVNTPSQGGVKTCSYKPKEEPKVEPKEESKDRSISDAFDRFWNLVPRKAAKGAARKAFEKAALRAPLEEIIDGMARYRNDPNREAEFTKHPATWLNQDCWEDDPIPARNSNAGRGVQNTLEAWEYGPQSASQAIDGEVVQMGELPW</sequence>
<dbReference type="RefSeq" id="WP_075730349.1">
    <property type="nucleotide sequence ID" value="NZ_BJNB01000016.1"/>
</dbReference>
<dbReference type="InterPro" id="IPR036390">
    <property type="entry name" value="WH_DNA-bd_sf"/>
</dbReference>
<feature type="compositionally biased region" description="Basic and acidic residues" evidence="1">
    <location>
        <begin position="158"/>
        <end position="174"/>
    </location>
</feature>
<dbReference type="InterPro" id="IPR036388">
    <property type="entry name" value="WH-like_DNA-bd_sf"/>
</dbReference>
<evidence type="ECO:0008006" key="4">
    <source>
        <dbReference type="Google" id="ProtNLM"/>
    </source>
</evidence>
<evidence type="ECO:0000313" key="3">
    <source>
        <dbReference type="Proteomes" id="UP000315353"/>
    </source>
</evidence>
<dbReference type="GeneID" id="82880964"/>
<dbReference type="AlphaFoldDB" id="A0AB73B744"/>
<dbReference type="Proteomes" id="UP000315353">
    <property type="component" value="Unassembled WGS sequence"/>
</dbReference>
<reference evidence="2 3" key="1">
    <citation type="submission" date="2019-06" db="EMBL/GenBank/DDBJ databases">
        <title>Whole genome shotgun sequence of Corynebacterium flavescens NBRC 14136.</title>
        <authorList>
            <person name="Hosoyama A."/>
            <person name="Uohara A."/>
            <person name="Ohji S."/>
            <person name="Ichikawa N."/>
        </authorList>
    </citation>
    <scope>NUCLEOTIDE SEQUENCE [LARGE SCALE GENOMIC DNA]</scope>
    <source>
        <strain evidence="2 3">NBRC 14136</strain>
    </source>
</reference>
<dbReference type="Pfam" id="PF13730">
    <property type="entry name" value="HTH_36"/>
    <property type="match status" value="1"/>
</dbReference>
<comment type="caution">
    <text evidence="2">The sequence shown here is derived from an EMBL/GenBank/DDBJ whole genome shotgun (WGS) entry which is preliminary data.</text>
</comment>
<name>A0AB73B744_CORFL</name>
<dbReference type="SUPFAM" id="SSF46785">
    <property type="entry name" value="Winged helix' DNA-binding domain"/>
    <property type="match status" value="1"/>
</dbReference>
<evidence type="ECO:0000313" key="2">
    <source>
        <dbReference type="EMBL" id="GEB97727.1"/>
    </source>
</evidence>
<dbReference type="Gene3D" id="1.10.10.10">
    <property type="entry name" value="Winged helix-like DNA-binding domain superfamily/Winged helix DNA-binding domain"/>
    <property type="match status" value="1"/>
</dbReference>
<evidence type="ECO:0000256" key="1">
    <source>
        <dbReference type="SAM" id="MobiDB-lite"/>
    </source>
</evidence>
<feature type="compositionally biased region" description="Polar residues" evidence="1">
    <location>
        <begin position="108"/>
        <end position="151"/>
    </location>
</feature>